<dbReference type="RefSeq" id="WP_193907374.1">
    <property type="nucleotide sequence ID" value="NZ_JADEXG010000024.1"/>
</dbReference>
<dbReference type="AlphaFoldDB" id="A0A8J7A8H6"/>
<dbReference type="InterPro" id="IPR021124">
    <property type="entry name" value="CRISPR-assoc_prot_Cas5"/>
</dbReference>
<dbReference type="GO" id="GO:0051607">
    <property type="term" value="P:defense response to virus"/>
    <property type="evidence" value="ECO:0007669"/>
    <property type="project" value="UniProtKB-KW"/>
</dbReference>
<accession>A0A8J7A8H6</accession>
<evidence type="ECO:0000313" key="3">
    <source>
        <dbReference type="Proteomes" id="UP000636505"/>
    </source>
</evidence>
<keyword evidence="1" id="KW-0051">Antiviral defense</keyword>
<dbReference type="EMBL" id="JADEXG010000024">
    <property type="protein sequence ID" value="MBE9077995.1"/>
    <property type="molecule type" value="Genomic_DNA"/>
</dbReference>
<reference evidence="2" key="1">
    <citation type="submission" date="2020-10" db="EMBL/GenBank/DDBJ databases">
        <authorList>
            <person name="Castelo-Branco R."/>
            <person name="Eusebio N."/>
            <person name="Adriana R."/>
            <person name="Vieira A."/>
            <person name="Brugerolle De Fraissinette N."/>
            <person name="Rezende De Castro R."/>
            <person name="Schneider M.P."/>
            <person name="Vasconcelos V."/>
            <person name="Leao P.N."/>
        </authorList>
    </citation>
    <scope>NUCLEOTIDE SEQUENCE</scope>
    <source>
        <strain evidence="2">LEGE 07310</strain>
    </source>
</reference>
<dbReference type="Gene3D" id="3.30.70.2660">
    <property type="match status" value="1"/>
</dbReference>
<dbReference type="GO" id="GO:0043571">
    <property type="term" value="P:maintenance of CRISPR repeat elements"/>
    <property type="evidence" value="ECO:0007669"/>
    <property type="project" value="InterPro"/>
</dbReference>
<comment type="caution">
    <text evidence="2">The sequence shown here is derived from an EMBL/GenBank/DDBJ whole genome shotgun (WGS) entry which is preliminary data.</text>
</comment>
<dbReference type="NCBIfam" id="TIGR01868">
    <property type="entry name" value="casD_Cas5e"/>
    <property type="match status" value="1"/>
</dbReference>
<dbReference type="InterPro" id="IPR013422">
    <property type="entry name" value="CRISPR-assoc_prot_Cas5_N"/>
</dbReference>
<dbReference type="NCBIfam" id="TIGR02593">
    <property type="entry name" value="CRISPR_cas5"/>
    <property type="match status" value="1"/>
</dbReference>
<protein>
    <submittedName>
        <fullName evidence="2">Type I-E CRISPR-associated protein Cas5/CasD</fullName>
    </submittedName>
</protein>
<gene>
    <name evidence="2" type="primary">cas5e</name>
    <name evidence="2" type="ORF">IQ241_11940</name>
</gene>
<proteinExistence type="predicted"/>
<keyword evidence="3" id="KW-1185">Reference proteome</keyword>
<evidence type="ECO:0000256" key="1">
    <source>
        <dbReference type="ARBA" id="ARBA00023118"/>
    </source>
</evidence>
<dbReference type="InterPro" id="IPR010147">
    <property type="entry name" value="CRISPR-assoc_prot_CasD"/>
</dbReference>
<dbReference type="GO" id="GO:0003723">
    <property type="term" value="F:RNA binding"/>
    <property type="evidence" value="ECO:0007669"/>
    <property type="project" value="InterPro"/>
</dbReference>
<dbReference type="Proteomes" id="UP000636505">
    <property type="component" value="Unassembled WGS sequence"/>
</dbReference>
<dbReference type="Pfam" id="PF09704">
    <property type="entry name" value="Cas_Cas5d"/>
    <property type="match status" value="1"/>
</dbReference>
<name>A0A8J7A8H6_9CYAN</name>
<organism evidence="2 3">
    <name type="scientific">Vasconcelosia minhoensis LEGE 07310</name>
    <dbReference type="NCBI Taxonomy" id="915328"/>
    <lineage>
        <taxon>Bacteria</taxon>
        <taxon>Bacillati</taxon>
        <taxon>Cyanobacteriota</taxon>
        <taxon>Cyanophyceae</taxon>
        <taxon>Nodosilineales</taxon>
        <taxon>Cymatolegaceae</taxon>
        <taxon>Vasconcelosia</taxon>
        <taxon>Vasconcelosia minhoensis</taxon>
    </lineage>
</organism>
<dbReference type="CDD" id="cd09756">
    <property type="entry name" value="Cas5_I-E"/>
    <property type="match status" value="1"/>
</dbReference>
<evidence type="ECO:0000313" key="2">
    <source>
        <dbReference type="EMBL" id="MBE9077995.1"/>
    </source>
</evidence>
<sequence>MPTLLLRMRAPMMSWGDHSRFTNRDTRREPTKSAVIGLLCAALGRPRWEPVEDLTALKMGVRVNQEGTVQCDYHTIMDSIRPNGKKVKTELSWRYYVADADYLVGLEGNHLLLETLDTALQSPTWQLYFGRKSFVPSCPIQVGIVEQPLLAALEQPIHRKRTFTREQPDRLRCVVEVPDSLDVRQDVPLDWQKRLFGRRCVDTHFINTELCISQN</sequence>